<dbReference type="AlphaFoldDB" id="A0AAV8VCJ2"/>
<gene>
    <name evidence="2" type="ORF">NQ315_014227</name>
</gene>
<evidence type="ECO:0000256" key="1">
    <source>
        <dbReference type="SAM" id="Coils"/>
    </source>
</evidence>
<evidence type="ECO:0000313" key="2">
    <source>
        <dbReference type="EMBL" id="KAJ8911803.1"/>
    </source>
</evidence>
<accession>A0AAV8VCJ2</accession>
<evidence type="ECO:0000313" key="3">
    <source>
        <dbReference type="Proteomes" id="UP001159042"/>
    </source>
</evidence>
<keyword evidence="3" id="KW-1185">Reference proteome</keyword>
<dbReference type="EMBL" id="JANEYG010000161">
    <property type="protein sequence ID" value="KAJ8911803.1"/>
    <property type="molecule type" value="Genomic_DNA"/>
</dbReference>
<protein>
    <recommendedName>
        <fullName evidence="4">FRIGIDA-like protein</fullName>
    </recommendedName>
</protein>
<sequence>MCFSVFGALVSTSSQFSSRHTRESHSVANLKARDMAIVAALELENKVIYCREVETNCNQKAKELESKIANSKGYRENQLREAELEMKSLKQKADKSRKNWKQREQDYETLNLEILELKKSLEHTRQQIQNTEDVIVKLNEQLENISSGVKSLKGVPFEIRKLRLLPAKPEVIENVLQWRATFECHPVDNGYKVETFRSNMPKPFSRQAKELISNLIDYFEAERDNGGPLIPLAAVRERVSQALLKINVSTVKIRYPRL</sequence>
<dbReference type="Proteomes" id="UP001159042">
    <property type="component" value="Unassembled WGS sequence"/>
</dbReference>
<reference evidence="2 3" key="1">
    <citation type="journal article" date="2023" name="Insect Mol. Biol.">
        <title>Genome sequencing provides insights into the evolution of gene families encoding plant cell wall-degrading enzymes in longhorned beetles.</title>
        <authorList>
            <person name="Shin N.R."/>
            <person name="Okamura Y."/>
            <person name="Kirsch R."/>
            <person name="Pauchet Y."/>
        </authorList>
    </citation>
    <scope>NUCLEOTIDE SEQUENCE [LARGE SCALE GENOMIC DNA]</scope>
    <source>
        <strain evidence="2">EAD_L_NR</strain>
    </source>
</reference>
<keyword evidence="1" id="KW-0175">Coiled coil</keyword>
<feature type="coiled-coil region" evidence="1">
    <location>
        <begin position="72"/>
        <end position="148"/>
    </location>
</feature>
<organism evidence="2 3">
    <name type="scientific">Exocentrus adspersus</name>
    <dbReference type="NCBI Taxonomy" id="1586481"/>
    <lineage>
        <taxon>Eukaryota</taxon>
        <taxon>Metazoa</taxon>
        <taxon>Ecdysozoa</taxon>
        <taxon>Arthropoda</taxon>
        <taxon>Hexapoda</taxon>
        <taxon>Insecta</taxon>
        <taxon>Pterygota</taxon>
        <taxon>Neoptera</taxon>
        <taxon>Endopterygota</taxon>
        <taxon>Coleoptera</taxon>
        <taxon>Polyphaga</taxon>
        <taxon>Cucujiformia</taxon>
        <taxon>Chrysomeloidea</taxon>
        <taxon>Cerambycidae</taxon>
        <taxon>Lamiinae</taxon>
        <taxon>Acanthocinini</taxon>
        <taxon>Exocentrus</taxon>
    </lineage>
</organism>
<name>A0AAV8VCJ2_9CUCU</name>
<comment type="caution">
    <text evidence="2">The sequence shown here is derived from an EMBL/GenBank/DDBJ whole genome shotgun (WGS) entry which is preliminary data.</text>
</comment>
<proteinExistence type="predicted"/>
<evidence type="ECO:0008006" key="4">
    <source>
        <dbReference type="Google" id="ProtNLM"/>
    </source>
</evidence>